<sequence>MGEPVGKVISTTSMTEEDDDEEELSTATILTSTGLRQATFAIPKAPPQTKSPPKSILKKRSMDTGTIGVPQPSPQVSKIEPNPDTSSNKTHPAMVAASDHHGLDSRSPPGPFSQPMTPSWAASASMPPAGVSGAPIEAFELGVWPPVPKATTTPSPLLSSHLAKSDLSPPDLSPPSTPHRAVSHGAAFPPDFAPGVQSNSYQDCQGERPQGEILGHLYESFPPQQYIYGGESVEHSQQQQQVATFRYQSSQTSLDGPFALSEGLVLSDQESLGHDYGQVESGQPISMGGYGPTNGMGSSGILSGNGMNRRSINFLDTIEIIPAHRKSDYNRRSDKNATFRILTADMKSEIREELNSYKMREMVVHIESMGNTAFH</sequence>
<dbReference type="EMBL" id="JAAAUY010000037">
    <property type="protein sequence ID" value="KAF9337098.1"/>
    <property type="molecule type" value="Genomic_DNA"/>
</dbReference>
<evidence type="ECO:0000313" key="2">
    <source>
        <dbReference type="EMBL" id="KAF9337098.1"/>
    </source>
</evidence>
<dbReference type="PANTHER" id="PTHR12751:SF18">
    <property type="entry name" value="PHOSPHATASE AND ACTIN REGULATOR 1"/>
    <property type="match status" value="1"/>
</dbReference>
<reference evidence="2" key="1">
    <citation type="journal article" date="2020" name="Fungal Divers.">
        <title>Resolving the Mortierellaceae phylogeny through synthesis of multi-gene phylogenetics and phylogenomics.</title>
        <authorList>
            <person name="Vandepol N."/>
            <person name="Liber J."/>
            <person name="Desiro A."/>
            <person name="Na H."/>
            <person name="Kennedy M."/>
            <person name="Barry K."/>
            <person name="Grigoriev I.V."/>
            <person name="Miller A.N."/>
            <person name="O'Donnell K."/>
            <person name="Stajich J.E."/>
            <person name="Bonito G."/>
        </authorList>
    </citation>
    <scope>NUCLEOTIDE SEQUENCE</scope>
    <source>
        <strain evidence="2">NVP1</strain>
    </source>
</reference>
<keyword evidence="3" id="KW-1185">Reference proteome</keyword>
<proteinExistence type="predicted"/>
<accession>A0A9P5VQB0</accession>
<organism evidence="2 3">
    <name type="scientific">Podila minutissima</name>
    <dbReference type="NCBI Taxonomy" id="64525"/>
    <lineage>
        <taxon>Eukaryota</taxon>
        <taxon>Fungi</taxon>
        <taxon>Fungi incertae sedis</taxon>
        <taxon>Mucoromycota</taxon>
        <taxon>Mortierellomycotina</taxon>
        <taxon>Mortierellomycetes</taxon>
        <taxon>Mortierellales</taxon>
        <taxon>Mortierellaceae</taxon>
        <taxon>Podila</taxon>
    </lineage>
</organism>
<gene>
    <name evidence="2" type="ORF">BG006_006276</name>
</gene>
<dbReference type="PANTHER" id="PTHR12751">
    <property type="entry name" value="PHOSPHATASE AND ACTIN REGULATOR PHACTR"/>
    <property type="match status" value="1"/>
</dbReference>
<evidence type="ECO:0000256" key="1">
    <source>
        <dbReference type="SAM" id="MobiDB-lite"/>
    </source>
</evidence>
<feature type="region of interest" description="Disordered" evidence="1">
    <location>
        <begin position="151"/>
        <end position="182"/>
    </location>
</feature>
<dbReference type="AlphaFoldDB" id="A0A9P5VQB0"/>
<comment type="caution">
    <text evidence="2">The sequence shown here is derived from an EMBL/GenBank/DDBJ whole genome shotgun (WGS) entry which is preliminary data.</text>
</comment>
<protein>
    <submittedName>
        <fullName evidence="2">Uncharacterized protein</fullName>
    </submittedName>
</protein>
<feature type="compositionally biased region" description="Acidic residues" evidence="1">
    <location>
        <begin position="15"/>
        <end position="24"/>
    </location>
</feature>
<dbReference type="Proteomes" id="UP000696485">
    <property type="component" value="Unassembled WGS sequence"/>
</dbReference>
<feature type="region of interest" description="Disordered" evidence="1">
    <location>
        <begin position="1"/>
        <end position="129"/>
    </location>
</feature>
<dbReference type="GO" id="GO:0003779">
    <property type="term" value="F:actin binding"/>
    <property type="evidence" value="ECO:0007669"/>
    <property type="project" value="TreeGrafter"/>
</dbReference>
<feature type="compositionally biased region" description="Low complexity" evidence="1">
    <location>
        <begin position="115"/>
        <end position="129"/>
    </location>
</feature>
<evidence type="ECO:0000313" key="3">
    <source>
        <dbReference type="Proteomes" id="UP000696485"/>
    </source>
</evidence>
<dbReference type="GO" id="GO:0030036">
    <property type="term" value="P:actin cytoskeleton organization"/>
    <property type="evidence" value="ECO:0007669"/>
    <property type="project" value="TreeGrafter"/>
</dbReference>
<name>A0A9P5VQB0_9FUNG</name>